<dbReference type="PANTHER" id="PTHR42673:SF4">
    <property type="entry name" value="MALEYLACETOACETATE ISOMERASE"/>
    <property type="match status" value="1"/>
</dbReference>
<protein>
    <submittedName>
        <fullName evidence="2">Glutathione S-transferase family protein</fullName>
    </submittedName>
</protein>
<gene>
    <name evidence="2" type="ORF">PGX00_21455</name>
</gene>
<accession>A0ABT4YXI9</accession>
<comment type="caution">
    <text evidence="2">The sequence shown here is derived from an EMBL/GenBank/DDBJ whole genome shotgun (WGS) entry which is preliminary data.</text>
</comment>
<dbReference type="SFLD" id="SFLDS00019">
    <property type="entry name" value="Glutathione_Transferase_(cytos"/>
    <property type="match status" value="1"/>
</dbReference>
<dbReference type="PANTHER" id="PTHR42673">
    <property type="entry name" value="MALEYLACETOACETATE ISOMERASE"/>
    <property type="match status" value="1"/>
</dbReference>
<reference evidence="2 3" key="1">
    <citation type="submission" date="2023-01" db="EMBL/GenBank/DDBJ databases">
        <title>Vibrio sp. KJ40-1 sp.nov, isolated from marine algae.</title>
        <authorList>
            <person name="Butt M."/>
            <person name="Kim J.M.J."/>
            <person name="Jeon C.O.C."/>
        </authorList>
    </citation>
    <scope>NUCLEOTIDE SEQUENCE [LARGE SCALE GENOMIC DNA]</scope>
    <source>
        <strain evidence="2 3">KJ40-1</strain>
    </source>
</reference>
<organism evidence="2 3">
    <name type="scientific">Vibrio algarum</name>
    <dbReference type="NCBI Taxonomy" id="3020714"/>
    <lineage>
        <taxon>Bacteria</taxon>
        <taxon>Pseudomonadati</taxon>
        <taxon>Pseudomonadota</taxon>
        <taxon>Gammaproteobacteria</taxon>
        <taxon>Vibrionales</taxon>
        <taxon>Vibrionaceae</taxon>
        <taxon>Vibrio</taxon>
    </lineage>
</organism>
<proteinExistence type="predicted"/>
<name>A0ABT4YXI9_9VIBR</name>
<dbReference type="Pfam" id="PF13409">
    <property type="entry name" value="GST_N_2"/>
    <property type="match status" value="1"/>
</dbReference>
<dbReference type="SUPFAM" id="SSF47616">
    <property type="entry name" value="GST C-terminal domain-like"/>
    <property type="match status" value="1"/>
</dbReference>
<sequence>MQLIIGNKNYSSWSLRAWLMVNKAELTFEEILLPLDTPEFYREITKFNPAAKVPTLVDNKVTVWDSLAICEYINETYMNGRALPKDPVERAYARSISAEMHSGFNALRNEMPMNIRATRFIELSEQALKDIQRIDQIWSNQMNMVDGGCGWLFEKWSIADMMFAPVVMRFKTYQVKLSPLAQQYLDFVLTDPDLNRWIDEALKETLIVEIDEAGIDV</sequence>
<dbReference type="Proteomes" id="UP001210678">
    <property type="component" value="Unassembled WGS sequence"/>
</dbReference>
<dbReference type="InterPro" id="IPR036249">
    <property type="entry name" value="Thioredoxin-like_sf"/>
</dbReference>
<dbReference type="PROSITE" id="PS50404">
    <property type="entry name" value="GST_NTER"/>
    <property type="match status" value="1"/>
</dbReference>
<dbReference type="InterPro" id="IPR040079">
    <property type="entry name" value="Glutathione_S-Trfase"/>
</dbReference>
<dbReference type="InterPro" id="IPR004045">
    <property type="entry name" value="Glutathione_S-Trfase_N"/>
</dbReference>
<dbReference type="EMBL" id="JAQLOI010000003">
    <property type="protein sequence ID" value="MDB1126092.1"/>
    <property type="molecule type" value="Genomic_DNA"/>
</dbReference>
<keyword evidence="3" id="KW-1185">Reference proteome</keyword>
<dbReference type="RefSeq" id="WP_272140407.1">
    <property type="nucleotide sequence ID" value="NZ_JAQLOI010000003.1"/>
</dbReference>
<evidence type="ECO:0000259" key="1">
    <source>
        <dbReference type="PROSITE" id="PS50404"/>
    </source>
</evidence>
<dbReference type="InterPro" id="IPR036282">
    <property type="entry name" value="Glutathione-S-Trfase_C_sf"/>
</dbReference>
<dbReference type="Gene3D" id="1.20.1050.10">
    <property type="match status" value="1"/>
</dbReference>
<feature type="domain" description="GST N-terminal" evidence="1">
    <location>
        <begin position="1"/>
        <end position="81"/>
    </location>
</feature>
<dbReference type="SUPFAM" id="SSF52833">
    <property type="entry name" value="Thioredoxin-like"/>
    <property type="match status" value="1"/>
</dbReference>
<dbReference type="Gene3D" id="3.40.30.10">
    <property type="entry name" value="Glutaredoxin"/>
    <property type="match status" value="1"/>
</dbReference>
<dbReference type="CDD" id="cd03194">
    <property type="entry name" value="GST_C_3"/>
    <property type="match status" value="1"/>
</dbReference>
<evidence type="ECO:0000313" key="2">
    <source>
        <dbReference type="EMBL" id="MDB1126092.1"/>
    </source>
</evidence>
<dbReference type="CDD" id="cd03043">
    <property type="entry name" value="GST_N_1"/>
    <property type="match status" value="1"/>
</dbReference>
<evidence type="ECO:0000313" key="3">
    <source>
        <dbReference type="Proteomes" id="UP001210678"/>
    </source>
</evidence>